<dbReference type="Proteomes" id="UP000298030">
    <property type="component" value="Unassembled WGS sequence"/>
</dbReference>
<reference evidence="1 2" key="1">
    <citation type="journal article" date="2019" name="Nat. Ecol. Evol.">
        <title>Megaphylogeny resolves global patterns of mushroom evolution.</title>
        <authorList>
            <person name="Varga T."/>
            <person name="Krizsan K."/>
            <person name="Foldi C."/>
            <person name="Dima B."/>
            <person name="Sanchez-Garcia M."/>
            <person name="Sanchez-Ramirez S."/>
            <person name="Szollosi G.J."/>
            <person name="Szarkandi J.G."/>
            <person name="Papp V."/>
            <person name="Albert L."/>
            <person name="Andreopoulos W."/>
            <person name="Angelini C."/>
            <person name="Antonin V."/>
            <person name="Barry K.W."/>
            <person name="Bougher N.L."/>
            <person name="Buchanan P."/>
            <person name="Buyck B."/>
            <person name="Bense V."/>
            <person name="Catcheside P."/>
            <person name="Chovatia M."/>
            <person name="Cooper J."/>
            <person name="Damon W."/>
            <person name="Desjardin D."/>
            <person name="Finy P."/>
            <person name="Geml J."/>
            <person name="Haridas S."/>
            <person name="Hughes K."/>
            <person name="Justo A."/>
            <person name="Karasinski D."/>
            <person name="Kautmanova I."/>
            <person name="Kiss B."/>
            <person name="Kocsube S."/>
            <person name="Kotiranta H."/>
            <person name="LaButti K.M."/>
            <person name="Lechner B.E."/>
            <person name="Liimatainen K."/>
            <person name="Lipzen A."/>
            <person name="Lukacs Z."/>
            <person name="Mihaltcheva S."/>
            <person name="Morgado L.N."/>
            <person name="Niskanen T."/>
            <person name="Noordeloos M.E."/>
            <person name="Ohm R.A."/>
            <person name="Ortiz-Santana B."/>
            <person name="Ovrebo C."/>
            <person name="Racz N."/>
            <person name="Riley R."/>
            <person name="Savchenko A."/>
            <person name="Shiryaev A."/>
            <person name="Soop K."/>
            <person name="Spirin V."/>
            <person name="Szebenyi C."/>
            <person name="Tomsovsky M."/>
            <person name="Tulloss R.E."/>
            <person name="Uehling J."/>
            <person name="Grigoriev I.V."/>
            <person name="Vagvolgyi C."/>
            <person name="Papp T."/>
            <person name="Martin F.M."/>
            <person name="Miettinen O."/>
            <person name="Hibbett D.S."/>
            <person name="Nagy L.G."/>
        </authorList>
    </citation>
    <scope>NUCLEOTIDE SEQUENCE [LARGE SCALE GENOMIC DNA]</scope>
    <source>
        <strain evidence="1 2">FP101781</strain>
    </source>
</reference>
<dbReference type="AlphaFoldDB" id="A0A4Y7SN65"/>
<proteinExistence type="predicted"/>
<sequence length="54" mass="5927">MSVPRCYKREVVETRAASRLALIFTEATYTSIFLALSPRGPDTLPLPSPSSTLD</sequence>
<gene>
    <name evidence="1" type="ORF">FA13DRAFT_1416247</name>
</gene>
<accession>A0A4Y7SN65</accession>
<keyword evidence="2" id="KW-1185">Reference proteome</keyword>
<name>A0A4Y7SN65_COPMI</name>
<evidence type="ECO:0000313" key="1">
    <source>
        <dbReference type="EMBL" id="TEB23310.1"/>
    </source>
</evidence>
<dbReference type="EMBL" id="QPFP01000079">
    <property type="protein sequence ID" value="TEB23310.1"/>
    <property type="molecule type" value="Genomic_DNA"/>
</dbReference>
<comment type="caution">
    <text evidence="1">The sequence shown here is derived from an EMBL/GenBank/DDBJ whole genome shotgun (WGS) entry which is preliminary data.</text>
</comment>
<evidence type="ECO:0000313" key="2">
    <source>
        <dbReference type="Proteomes" id="UP000298030"/>
    </source>
</evidence>
<organism evidence="1 2">
    <name type="scientific">Coprinellus micaceus</name>
    <name type="common">Glistening ink-cap mushroom</name>
    <name type="synonym">Coprinus micaceus</name>
    <dbReference type="NCBI Taxonomy" id="71717"/>
    <lineage>
        <taxon>Eukaryota</taxon>
        <taxon>Fungi</taxon>
        <taxon>Dikarya</taxon>
        <taxon>Basidiomycota</taxon>
        <taxon>Agaricomycotina</taxon>
        <taxon>Agaricomycetes</taxon>
        <taxon>Agaricomycetidae</taxon>
        <taxon>Agaricales</taxon>
        <taxon>Agaricineae</taxon>
        <taxon>Psathyrellaceae</taxon>
        <taxon>Coprinellus</taxon>
    </lineage>
</organism>
<protein>
    <submittedName>
        <fullName evidence="1">Uncharacterized protein</fullName>
    </submittedName>
</protein>